<sequence length="117" mass="13504">MFCTRCRLSGNRTIIRQETRRKGQSVNINPLAAEYYCFPQEFLKPPTDDDSNSYENVEINETPTRTSVGSDGSYENCEYAGKWNHQEKPEEKRIEINDDDDDDDDPDYVNTVPCPSL</sequence>
<feature type="region of interest" description="Disordered" evidence="1">
    <location>
        <begin position="42"/>
        <end position="117"/>
    </location>
</feature>
<comment type="caution">
    <text evidence="2">The sequence shown here is derived from an EMBL/GenBank/DDBJ whole genome shotgun (WGS) entry which is preliminary data.</text>
</comment>
<dbReference type="GO" id="GO:0050853">
    <property type="term" value="P:B cell receptor signaling pathway"/>
    <property type="evidence" value="ECO:0007669"/>
    <property type="project" value="TreeGrafter"/>
</dbReference>
<feature type="compositionally biased region" description="Polar residues" evidence="1">
    <location>
        <begin position="53"/>
        <end position="70"/>
    </location>
</feature>
<dbReference type="PANTHER" id="PTHR15646">
    <property type="entry name" value="LINKER FOR ACTIVATION OF T-CELLS FAMILY MEMBER 2"/>
    <property type="match status" value="1"/>
</dbReference>
<name>A0A401P4C0_SCYTO</name>
<organism evidence="2 3">
    <name type="scientific">Scyliorhinus torazame</name>
    <name type="common">Cloudy catshark</name>
    <name type="synonym">Catulus torazame</name>
    <dbReference type="NCBI Taxonomy" id="75743"/>
    <lineage>
        <taxon>Eukaryota</taxon>
        <taxon>Metazoa</taxon>
        <taxon>Chordata</taxon>
        <taxon>Craniata</taxon>
        <taxon>Vertebrata</taxon>
        <taxon>Chondrichthyes</taxon>
        <taxon>Elasmobranchii</taxon>
        <taxon>Galeomorphii</taxon>
        <taxon>Galeoidea</taxon>
        <taxon>Carcharhiniformes</taxon>
        <taxon>Scyliorhinidae</taxon>
        <taxon>Scyliorhinus</taxon>
    </lineage>
</organism>
<evidence type="ECO:0000256" key="1">
    <source>
        <dbReference type="SAM" id="MobiDB-lite"/>
    </source>
</evidence>
<dbReference type="Proteomes" id="UP000288216">
    <property type="component" value="Unassembled WGS sequence"/>
</dbReference>
<dbReference type="AlphaFoldDB" id="A0A401P4C0"/>
<dbReference type="InterPro" id="IPR031428">
    <property type="entry name" value="LAT2"/>
</dbReference>
<dbReference type="OrthoDB" id="9447847at2759"/>
<dbReference type="Pfam" id="PF15703">
    <property type="entry name" value="LAT2"/>
    <property type="match status" value="1"/>
</dbReference>
<dbReference type="EMBL" id="BFAA01005830">
    <property type="protein sequence ID" value="GCB67957.1"/>
    <property type="molecule type" value="Genomic_DNA"/>
</dbReference>
<evidence type="ECO:0000313" key="2">
    <source>
        <dbReference type="EMBL" id="GCB67957.1"/>
    </source>
</evidence>
<feature type="compositionally biased region" description="Basic and acidic residues" evidence="1">
    <location>
        <begin position="84"/>
        <end position="96"/>
    </location>
</feature>
<dbReference type="OMA" id="YENCEYA"/>
<proteinExistence type="predicted"/>
<dbReference type="PANTHER" id="PTHR15646:SF5">
    <property type="entry name" value="LINKER FOR ACTIVATION OF T-CELLS FAMILY MEMBER 2"/>
    <property type="match status" value="1"/>
</dbReference>
<protein>
    <submittedName>
        <fullName evidence="2">Uncharacterized protein</fullName>
    </submittedName>
</protein>
<dbReference type="GO" id="GO:0042113">
    <property type="term" value="P:B cell activation"/>
    <property type="evidence" value="ECO:0007669"/>
    <property type="project" value="InterPro"/>
</dbReference>
<dbReference type="GO" id="GO:0019722">
    <property type="term" value="P:calcium-mediated signaling"/>
    <property type="evidence" value="ECO:0007669"/>
    <property type="project" value="TreeGrafter"/>
</dbReference>
<accession>A0A401P4C0</accession>
<evidence type="ECO:0000313" key="3">
    <source>
        <dbReference type="Proteomes" id="UP000288216"/>
    </source>
</evidence>
<dbReference type="GO" id="GO:0005886">
    <property type="term" value="C:plasma membrane"/>
    <property type="evidence" value="ECO:0007669"/>
    <property type="project" value="TreeGrafter"/>
</dbReference>
<gene>
    <name evidence="2" type="ORF">scyTo_0012210</name>
</gene>
<keyword evidence="3" id="KW-1185">Reference proteome</keyword>
<feature type="compositionally biased region" description="Acidic residues" evidence="1">
    <location>
        <begin position="97"/>
        <end position="107"/>
    </location>
</feature>
<reference evidence="2 3" key="1">
    <citation type="journal article" date="2018" name="Nat. Ecol. Evol.">
        <title>Shark genomes provide insights into elasmobranch evolution and the origin of vertebrates.</title>
        <authorList>
            <person name="Hara Y"/>
            <person name="Yamaguchi K"/>
            <person name="Onimaru K"/>
            <person name="Kadota M"/>
            <person name="Koyanagi M"/>
            <person name="Keeley SD"/>
            <person name="Tatsumi K"/>
            <person name="Tanaka K"/>
            <person name="Motone F"/>
            <person name="Kageyama Y"/>
            <person name="Nozu R"/>
            <person name="Adachi N"/>
            <person name="Nishimura O"/>
            <person name="Nakagawa R"/>
            <person name="Tanegashima C"/>
            <person name="Kiyatake I"/>
            <person name="Matsumoto R"/>
            <person name="Murakumo K"/>
            <person name="Nishida K"/>
            <person name="Terakita A"/>
            <person name="Kuratani S"/>
            <person name="Sato K"/>
            <person name="Hyodo S Kuraku.S."/>
        </authorList>
    </citation>
    <scope>NUCLEOTIDE SEQUENCE [LARGE SCALE GENOMIC DNA]</scope>
</reference>